<dbReference type="Pfam" id="PF00528">
    <property type="entry name" value="BPD_transp_1"/>
    <property type="match status" value="1"/>
</dbReference>
<dbReference type="AlphaFoldDB" id="A0A8J3T925"/>
<evidence type="ECO:0000313" key="9">
    <source>
        <dbReference type="EMBL" id="GII22073.1"/>
    </source>
</evidence>
<comment type="subcellular location">
    <subcellularLocation>
        <location evidence="1 7">Cell membrane</location>
        <topology evidence="1 7">Multi-pass membrane protein</topology>
    </subcellularLocation>
</comment>
<evidence type="ECO:0000256" key="5">
    <source>
        <dbReference type="ARBA" id="ARBA00022989"/>
    </source>
</evidence>
<dbReference type="Gene3D" id="1.10.3720.10">
    <property type="entry name" value="MetI-like"/>
    <property type="match status" value="1"/>
</dbReference>
<comment type="similarity">
    <text evidence="7">Belongs to the binding-protein-dependent transport system permease family.</text>
</comment>
<dbReference type="PANTHER" id="PTHR43163:SF6">
    <property type="entry name" value="DIPEPTIDE TRANSPORT SYSTEM PERMEASE PROTEIN DPPB-RELATED"/>
    <property type="match status" value="1"/>
</dbReference>
<evidence type="ECO:0000313" key="10">
    <source>
        <dbReference type="Proteomes" id="UP000599074"/>
    </source>
</evidence>
<feature type="domain" description="ABC transmembrane type-1" evidence="8">
    <location>
        <begin position="118"/>
        <end position="327"/>
    </location>
</feature>
<keyword evidence="5 7" id="KW-1133">Transmembrane helix</keyword>
<keyword evidence="4 7" id="KW-0812">Transmembrane</keyword>
<evidence type="ECO:0000256" key="7">
    <source>
        <dbReference type="RuleBase" id="RU363032"/>
    </source>
</evidence>
<keyword evidence="6 7" id="KW-0472">Membrane</keyword>
<dbReference type="GO" id="GO:0005886">
    <property type="term" value="C:plasma membrane"/>
    <property type="evidence" value="ECO:0007669"/>
    <property type="project" value="UniProtKB-SubCell"/>
</dbReference>
<evidence type="ECO:0000256" key="6">
    <source>
        <dbReference type="ARBA" id="ARBA00023136"/>
    </source>
</evidence>
<feature type="transmembrane region" description="Helical" evidence="7">
    <location>
        <begin position="198"/>
        <end position="220"/>
    </location>
</feature>
<dbReference type="PROSITE" id="PS50928">
    <property type="entry name" value="ABC_TM1"/>
    <property type="match status" value="1"/>
</dbReference>
<protein>
    <submittedName>
        <fullName evidence="9">ABC transporter permease</fullName>
    </submittedName>
</protein>
<gene>
    <name evidence="9" type="ORF">Pme01_16700</name>
</gene>
<feature type="transmembrane region" description="Helical" evidence="7">
    <location>
        <begin position="117"/>
        <end position="142"/>
    </location>
</feature>
<keyword evidence="2 7" id="KW-0813">Transport</keyword>
<accession>A0A8J3T925</accession>
<sequence>MFQYILKRLLSIVGMLVLISISVFALFFAVPADPARLTCGKNCTPAIIEANRHALGYDKPIVTQYLDFMKGLVSERDFPDDPVIAKNSPQSITHCPAPCLGYSVTQGQLVSKMIKDAFPITASIAVGAFVLWIVGGVGIGVLSALKRGTLLERGLVSASLVAYSLPTFFIGLLLLNIVSIKYGLAPAAGYTPFLDDPVAWAQGMILPWITLAMVFAALYVRLTRANMLETLSEDYIRTARAKGVPEWAVIARHAMRAALTPIVTIAGLDLGGVLAGAAITETVFNLNGIGKTGVYAIQQLDLPVIVAVVLLSAFVIVLFNFVVDLLYAFLDPRVTLR</sequence>
<evidence type="ECO:0000256" key="1">
    <source>
        <dbReference type="ARBA" id="ARBA00004651"/>
    </source>
</evidence>
<reference evidence="9" key="1">
    <citation type="submission" date="2021-01" db="EMBL/GenBank/DDBJ databases">
        <title>Whole genome shotgun sequence of Planosporangium mesophilum NBRC 109066.</title>
        <authorList>
            <person name="Komaki H."/>
            <person name="Tamura T."/>
        </authorList>
    </citation>
    <scope>NUCLEOTIDE SEQUENCE</scope>
    <source>
        <strain evidence="9">NBRC 109066</strain>
    </source>
</reference>
<feature type="transmembrane region" description="Helical" evidence="7">
    <location>
        <begin position="304"/>
        <end position="330"/>
    </location>
</feature>
<feature type="transmembrane region" description="Helical" evidence="7">
    <location>
        <begin position="262"/>
        <end position="284"/>
    </location>
</feature>
<comment type="caution">
    <text evidence="9">The sequence shown here is derived from an EMBL/GenBank/DDBJ whole genome shotgun (WGS) entry which is preliminary data.</text>
</comment>
<evidence type="ECO:0000256" key="3">
    <source>
        <dbReference type="ARBA" id="ARBA00022475"/>
    </source>
</evidence>
<dbReference type="Pfam" id="PF19300">
    <property type="entry name" value="BPD_transp_1_N"/>
    <property type="match status" value="1"/>
</dbReference>
<evidence type="ECO:0000259" key="8">
    <source>
        <dbReference type="PROSITE" id="PS50928"/>
    </source>
</evidence>
<keyword evidence="3" id="KW-1003">Cell membrane</keyword>
<dbReference type="InterPro" id="IPR045621">
    <property type="entry name" value="BPD_transp_1_N"/>
</dbReference>
<dbReference type="SUPFAM" id="SSF161098">
    <property type="entry name" value="MetI-like"/>
    <property type="match status" value="1"/>
</dbReference>
<evidence type="ECO:0000256" key="2">
    <source>
        <dbReference type="ARBA" id="ARBA00022448"/>
    </source>
</evidence>
<dbReference type="Proteomes" id="UP000599074">
    <property type="component" value="Unassembled WGS sequence"/>
</dbReference>
<name>A0A8J3T925_9ACTN</name>
<dbReference type="InterPro" id="IPR035906">
    <property type="entry name" value="MetI-like_sf"/>
</dbReference>
<organism evidence="9 10">
    <name type="scientific">Planosporangium mesophilum</name>
    <dbReference type="NCBI Taxonomy" id="689768"/>
    <lineage>
        <taxon>Bacteria</taxon>
        <taxon>Bacillati</taxon>
        <taxon>Actinomycetota</taxon>
        <taxon>Actinomycetes</taxon>
        <taxon>Micromonosporales</taxon>
        <taxon>Micromonosporaceae</taxon>
        <taxon>Planosporangium</taxon>
    </lineage>
</organism>
<dbReference type="EMBL" id="BOON01000015">
    <property type="protein sequence ID" value="GII22073.1"/>
    <property type="molecule type" value="Genomic_DNA"/>
</dbReference>
<feature type="transmembrane region" description="Helical" evidence="7">
    <location>
        <begin position="9"/>
        <end position="30"/>
    </location>
</feature>
<dbReference type="CDD" id="cd06261">
    <property type="entry name" value="TM_PBP2"/>
    <property type="match status" value="1"/>
</dbReference>
<dbReference type="PANTHER" id="PTHR43163">
    <property type="entry name" value="DIPEPTIDE TRANSPORT SYSTEM PERMEASE PROTEIN DPPB-RELATED"/>
    <property type="match status" value="1"/>
</dbReference>
<keyword evidence="10" id="KW-1185">Reference proteome</keyword>
<feature type="transmembrane region" description="Helical" evidence="7">
    <location>
        <begin position="154"/>
        <end position="178"/>
    </location>
</feature>
<dbReference type="InterPro" id="IPR000515">
    <property type="entry name" value="MetI-like"/>
</dbReference>
<evidence type="ECO:0000256" key="4">
    <source>
        <dbReference type="ARBA" id="ARBA00022692"/>
    </source>
</evidence>
<dbReference type="RefSeq" id="WP_168115003.1">
    <property type="nucleotide sequence ID" value="NZ_BOON01000015.1"/>
</dbReference>
<dbReference type="GO" id="GO:0055085">
    <property type="term" value="P:transmembrane transport"/>
    <property type="evidence" value="ECO:0007669"/>
    <property type="project" value="InterPro"/>
</dbReference>
<proteinExistence type="inferred from homology"/>